<feature type="non-terminal residue" evidence="1">
    <location>
        <position position="1"/>
    </location>
</feature>
<evidence type="ECO:0000313" key="2">
    <source>
        <dbReference type="Proteomes" id="UP000789920"/>
    </source>
</evidence>
<name>A0ACA9SLH1_9GLOM</name>
<keyword evidence="2" id="KW-1185">Reference proteome</keyword>
<gene>
    <name evidence="1" type="ORF">RPERSI_LOCUS32064</name>
</gene>
<evidence type="ECO:0000313" key="1">
    <source>
        <dbReference type="EMBL" id="CAG8841872.1"/>
    </source>
</evidence>
<dbReference type="EMBL" id="CAJVQC010132033">
    <property type="protein sequence ID" value="CAG8841872.1"/>
    <property type="molecule type" value="Genomic_DNA"/>
</dbReference>
<reference evidence="1" key="1">
    <citation type="submission" date="2021-06" db="EMBL/GenBank/DDBJ databases">
        <authorList>
            <person name="Kallberg Y."/>
            <person name="Tangrot J."/>
            <person name="Rosling A."/>
        </authorList>
    </citation>
    <scope>NUCLEOTIDE SEQUENCE</scope>
    <source>
        <strain evidence="1">MA461A</strain>
    </source>
</reference>
<protein>
    <submittedName>
        <fullName evidence="1">1053_t:CDS:1</fullName>
    </submittedName>
</protein>
<organism evidence="1 2">
    <name type="scientific">Racocetra persica</name>
    <dbReference type="NCBI Taxonomy" id="160502"/>
    <lineage>
        <taxon>Eukaryota</taxon>
        <taxon>Fungi</taxon>
        <taxon>Fungi incertae sedis</taxon>
        <taxon>Mucoromycota</taxon>
        <taxon>Glomeromycotina</taxon>
        <taxon>Glomeromycetes</taxon>
        <taxon>Diversisporales</taxon>
        <taxon>Gigasporaceae</taxon>
        <taxon>Racocetra</taxon>
    </lineage>
</organism>
<proteinExistence type="predicted"/>
<sequence>SSFLGNLTVVPIKDATGFYGWAFWIINESLSEQEILKLKQKKAFDPRKLLYLPTIFWIIALLEFDL</sequence>
<feature type="non-terminal residue" evidence="1">
    <location>
        <position position="66"/>
    </location>
</feature>
<dbReference type="Proteomes" id="UP000789920">
    <property type="component" value="Unassembled WGS sequence"/>
</dbReference>
<accession>A0ACA9SLH1</accession>
<comment type="caution">
    <text evidence="1">The sequence shown here is derived from an EMBL/GenBank/DDBJ whole genome shotgun (WGS) entry which is preliminary data.</text>
</comment>